<dbReference type="RefSeq" id="WP_099149827.1">
    <property type="nucleotide sequence ID" value="NZ_PDUD01000017.1"/>
</dbReference>
<dbReference type="Gene3D" id="2.40.128.600">
    <property type="match status" value="1"/>
</dbReference>
<dbReference type="Pfam" id="PF11954">
    <property type="entry name" value="DUF3471"/>
    <property type="match status" value="1"/>
</dbReference>
<evidence type="ECO:0000259" key="2">
    <source>
        <dbReference type="Pfam" id="PF00144"/>
    </source>
</evidence>
<dbReference type="EMBL" id="PDUD01000017">
    <property type="protein sequence ID" value="PHN06571.1"/>
    <property type="molecule type" value="Genomic_DNA"/>
</dbReference>
<proteinExistence type="predicted"/>
<feature type="domain" description="Peptidase S12 Pab87-related C-terminal" evidence="3">
    <location>
        <begin position="405"/>
        <end position="506"/>
    </location>
</feature>
<protein>
    <recommendedName>
        <fullName evidence="6">Serine hydrolase</fullName>
    </recommendedName>
</protein>
<evidence type="ECO:0000259" key="3">
    <source>
        <dbReference type="Pfam" id="PF11954"/>
    </source>
</evidence>
<dbReference type="PROSITE" id="PS51257">
    <property type="entry name" value="PROKAR_LIPOPROTEIN"/>
    <property type="match status" value="1"/>
</dbReference>
<evidence type="ECO:0000256" key="1">
    <source>
        <dbReference type="SAM" id="SignalP"/>
    </source>
</evidence>
<keyword evidence="5" id="KW-1185">Reference proteome</keyword>
<dbReference type="PANTHER" id="PTHR46825">
    <property type="entry name" value="D-ALANYL-D-ALANINE-CARBOXYPEPTIDASE/ENDOPEPTIDASE AMPH"/>
    <property type="match status" value="1"/>
</dbReference>
<dbReference type="InterPro" id="IPR012338">
    <property type="entry name" value="Beta-lactam/transpept-like"/>
</dbReference>
<dbReference type="AlphaFoldDB" id="A0A2D0NDH9"/>
<dbReference type="PANTHER" id="PTHR46825:SF15">
    <property type="entry name" value="BETA-LACTAMASE-RELATED DOMAIN-CONTAINING PROTEIN"/>
    <property type="match status" value="1"/>
</dbReference>
<dbReference type="Pfam" id="PF00144">
    <property type="entry name" value="Beta-lactamase"/>
    <property type="match status" value="1"/>
</dbReference>
<evidence type="ECO:0000313" key="4">
    <source>
        <dbReference type="EMBL" id="PHN06571.1"/>
    </source>
</evidence>
<dbReference type="Proteomes" id="UP000223913">
    <property type="component" value="Unassembled WGS sequence"/>
</dbReference>
<dbReference type="Gene3D" id="3.40.710.10">
    <property type="entry name" value="DD-peptidase/beta-lactamase superfamily"/>
    <property type="match status" value="1"/>
</dbReference>
<feature type="signal peptide" evidence="1">
    <location>
        <begin position="1"/>
        <end position="21"/>
    </location>
</feature>
<name>A0A2D0NDH9_FLAN2</name>
<comment type="caution">
    <text evidence="4">The sequence shown here is derived from an EMBL/GenBank/DDBJ whole genome shotgun (WGS) entry which is preliminary data.</text>
</comment>
<feature type="domain" description="Beta-lactamase-related" evidence="2">
    <location>
        <begin position="34"/>
        <end position="357"/>
    </location>
</feature>
<sequence length="509" mass="57612">MNKLQLLLTAAGLLGCTFLSAQTINYDSLELYIEQLISDFEVPGLSVGIIQNGETRFLKGYGVREIGTSSSVDEHTLFGIGSISKSFTALTVALLVSEGKVDWDDRVRDYLPYFELYEPYVTENFTIRDLLTHRSGLKSVSGGSLWYHSDLDRTEIIKRLKHLKPETPFRYKPAYQNVMFVVAGEIVAAVSGMSWDAFLKTRILVPLKMTNTTSISEMREASVNLAQPHVRNEAGQKEAVQQERGDNLAAGGFIYASAKEMLTYMQLLLNDGMHGTDTLLPADVLEELFTPQIIFPLSGPLHNEFTSYGFGWWLTPRNGHKIIEHSGGIDGMAANLVMVEDLDFGLIILSNTEKEPATSMLTYKILSELLNEPAIVIDYEDIKMRRSNYLQQLQGMQERFEQFRIKDTQPSVALASYAGTYTDEMYGEVSIQVRNEQELELSFSHSPIFSARLIHWNYDTFRVDWDDIRVPNGFLTFNFDVRQRVTGFKLGQGNLLDVDFSELDFKKLK</sequence>
<evidence type="ECO:0008006" key="6">
    <source>
        <dbReference type="Google" id="ProtNLM"/>
    </source>
</evidence>
<dbReference type="InterPro" id="IPR050491">
    <property type="entry name" value="AmpC-like"/>
</dbReference>
<dbReference type="InterPro" id="IPR001466">
    <property type="entry name" value="Beta-lactam-related"/>
</dbReference>
<dbReference type="OrthoDB" id="1522765at2"/>
<evidence type="ECO:0000313" key="5">
    <source>
        <dbReference type="Proteomes" id="UP000223913"/>
    </source>
</evidence>
<dbReference type="SUPFAM" id="SSF56601">
    <property type="entry name" value="beta-lactamase/transpeptidase-like"/>
    <property type="match status" value="1"/>
</dbReference>
<reference evidence="4 5" key="1">
    <citation type="submission" date="2017-10" db="EMBL/GenBank/DDBJ databases">
        <title>The draft genome sequence of Lewinella nigricans NBRC 102662.</title>
        <authorList>
            <person name="Wang K."/>
        </authorList>
    </citation>
    <scope>NUCLEOTIDE SEQUENCE [LARGE SCALE GENOMIC DNA]</scope>
    <source>
        <strain evidence="4 5">NBRC 102662</strain>
    </source>
</reference>
<feature type="chain" id="PRO_5013062029" description="Serine hydrolase" evidence="1">
    <location>
        <begin position="22"/>
        <end position="509"/>
    </location>
</feature>
<dbReference type="InterPro" id="IPR021860">
    <property type="entry name" value="Peptidase_S12_Pab87-rel_C"/>
</dbReference>
<keyword evidence="1" id="KW-0732">Signal</keyword>
<organism evidence="4 5">
    <name type="scientific">Flavilitoribacter nigricans (strain ATCC 23147 / DSM 23189 / NBRC 102662 / NCIMB 1420 / SS-2)</name>
    <name type="common">Lewinella nigricans</name>
    <dbReference type="NCBI Taxonomy" id="1122177"/>
    <lineage>
        <taxon>Bacteria</taxon>
        <taxon>Pseudomonadati</taxon>
        <taxon>Bacteroidota</taxon>
        <taxon>Saprospiria</taxon>
        <taxon>Saprospirales</taxon>
        <taxon>Lewinellaceae</taxon>
        <taxon>Flavilitoribacter</taxon>
    </lineage>
</organism>
<gene>
    <name evidence="4" type="ORF">CRP01_09710</name>
</gene>
<accession>A0A2D0NDH9</accession>